<dbReference type="HOGENOM" id="CLU_018294_9_2_1"/>
<dbReference type="OrthoDB" id="2618249at2759"/>
<gene>
    <name evidence="2" type="ORF">PAXRUDRAFT_140374</name>
</gene>
<keyword evidence="3" id="KW-1185">Reference proteome</keyword>
<accession>A0A0D0DDW7</accession>
<proteinExistence type="predicted"/>
<feature type="non-terminal residue" evidence="2">
    <location>
        <position position="1"/>
    </location>
</feature>
<evidence type="ECO:0000313" key="2">
    <source>
        <dbReference type="EMBL" id="KIK95562.1"/>
    </source>
</evidence>
<dbReference type="GO" id="GO:0003676">
    <property type="term" value="F:nucleic acid binding"/>
    <property type="evidence" value="ECO:0007669"/>
    <property type="project" value="InterPro"/>
</dbReference>
<evidence type="ECO:0000259" key="1">
    <source>
        <dbReference type="Pfam" id="PF03184"/>
    </source>
</evidence>
<protein>
    <recommendedName>
        <fullName evidence="1">DDE-1 domain-containing protein</fullName>
    </recommendedName>
</protein>
<dbReference type="EMBL" id="KN825034">
    <property type="protein sequence ID" value="KIK95562.1"/>
    <property type="molecule type" value="Genomic_DNA"/>
</dbReference>
<reference evidence="2 3" key="1">
    <citation type="submission" date="2014-04" db="EMBL/GenBank/DDBJ databases">
        <authorList>
            <consortium name="DOE Joint Genome Institute"/>
            <person name="Kuo A."/>
            <person name="Kohler A."/>
            <person name="Jargeat P."/>
            <person name="Nagy L.G."/>
            <person name="Floudas D."/>
            <person name="Copeland A."/>
            <person name="Barry K.W."/>
            <person name="Cichocki N."/>
            <person name="Veneault-Fourrey C."/>
            <person name="LaButti K."/>
            <person name="Lindquist E.A."/>
            <person name="Lipzen A."/>
            <person name="Lundell T."/>
            <person name="Morin E."/>
            <person name="Murat C."/>
            <person name="Sun H."/>
            <person name="Tunlid A."/>
            <person name="Henrissat B."/>
            <person name="Grigoriev I.V."/>
            <person name="Hibbett D.S."/>
            <person name="Martin F."/>
            <person name="Nordberg H.P."/>
            <person name="Cantor M.N."/>
            <person name="Hua S.X."/>
        </authorList>
    </citation>
    <scope>NUCLEOTIDE SEQUENCE [LARGE SCALE GENOMIC DNA]</scope>
    <source>
        <strain evidence="2 3">Ve08.2h10</strain>
    </source>
</reference>
<dbReference type="InterPro" id="IPR004875">
    <property type="entry name" value="DDE_SF_endonuclease_dom"/>
</dbReference>
<dbReference type="AlphaFoldDB" id="A0A0D0DDW7"/>
<name>A0A0D0DDW7_9AGAM</name>
<organism evidence="2 3">
    <name type="scientific">Paxillus rubicundulus Ve08.2h10</name>
    <dbReference type="NCBI Taxonomy" id="930991"/>
    <lineage>
        <taxon>Eukaryota</taxon>
        <taxon>Fungi</taxon>
        <taxon>Dikarya</taxon>
        <taxon>Basidiomycota</taxon>
        <taxon>Agaricomycotina</taxon>
        <taxon>Agaricomycetes</taxon>
        <taxon>Agaricomycetidae</taxon>
        <taxon>Boletales</taxon>
        <taxon>Paxilineae</taxon>
        <taxon>Paxillaceae</taxon>
        <taxon>Paxillus</taxon>
    </lineage>
</organism>
<feature type="domain" description="DDE-1" evidence="1">
    <location>
        <begin position="42"/>
        <end position="87"/>
    </location>
</feature>
<evidence type="ECO:0000313" key="3">
    <source>
        <dbReference type="Proteomes" id="UP000054538"/>
    </source>
</evidence>
<sequence>ILAKFQPRDRVDFNKTGFFPYAPPDGGLASKQMSSKKKDKFRISIGFVCNADGSEKLEPFFIRKFKKPQCFKKQALEQRRFYYCNNKGHG</sequence>
<dbReference type="Proteomes" id="UP000054538">
    <property type="component" value="Unassembled WGS sequence"/>
</dbReference>
<dbReference type="InParanoid" id="A0A0D0DDW7"/>
<dbReference type="Pfam" id="PF03184">
    <property type="entry name" value="DDE_1"/>
    <property type="match status" value="1"/>
</dbReference>
<reference evidence="3" key="2">
    <citation type="submission" date="2015-01" db="EMBL/GenBank/DDBJ databases">
        <title>Evolutionary Origins and Diversification of the Mycorrhizal Mutualists.</title>
        <authorList>
            <consortium name="DOE Joint Genome Institute"/>
            <consortium name="Mycorrhizal Genomics Consortium"/>
            <person name="Kohler A."/>
            <person name="Kuo A."/>
            <person name="Nagy L.G."/>
            <person name="Floudas D."/>
            <person name="Copeland A."/>
            <person name="Barry K.W."/>
            <person name="Cichocki N."/>
            <person name="Veneault-Fourrey C."/>
            <person name="LaButti K."/>
            <person name="Lindquist E.A."/>
            <person name="Lipzen A."/>
            <person name="Lundell T."/>
            <person name="Morin E."/>
            <person name="Murat C."/>
            <person name="Riley R."/>
            <person name="Ohm R."/>
            <person name="Sun H."/>
            <person name="Tunlid A."/>
            <person name="Henrissat B."/>
            <person name="Grigoriev I.V."/>
            <person name="Hibbett D.S."/>
            <person name="Martin F."/>
        </authorList>
    </citation>
    <scope>NUCLEOTIDE SEQUENCE [LARGE SCALE GENOMIC DNA]</scope>
    <source>
        <strain evidence="3">Ve08.2h10</strain>
    </source>
</reference>